<keyword evidence="5 12" id="KW-0235">DNA replication</keyword>
<dbReference type="InterPro" id="IPR050219">
    <property type="entry name" value="DnaG_primase"/>
</dbReference>
<evidence type="ECO:0000313" key="15">
    <source>
        <dbReference type="Proteomes" id="UP000319322"/>
    </source>
</evidence>
<feature type="zinc finger region" description="CHC2-type" evidence="12">
    <location>
        <begin position="37"/>
        <end position="61"/>
    </location>
</feature>
<dbReference type="InterPro" id="IPR034151">
    <property type="entry name" value="TOPRIM_DnaG_bac"/>
</dbReference>
<dbReference type="EC" id="2.7.7.101" evidence="12"/>
<dbReference type="HAMAP" id="MF_00974">
    <property type="entry name" value="DNA_primase_DnaG"/>
    <property type="match status" value="1"/>
</dbReference>
<dbReference type="Pfam" id="PF01807">
    <property type="entry name" value="Zn_ribbon_DnaG"/>
    <property type="match status" value="1"/>
</dbReference>
<evidence type="ECO:0000256" key="5">
    <source>
        <dbReference type="ARBA" id="ARBA00022705"/>
    </source>
</evidence>
<evidence type="ECO:0000256" key="1">
    <source>
        <dbReference type="ARBA" id="ARBA00022478"/>
    </source>
</evidence>
<dbReference type="SMART" id="SM00493">
    <property type="entry name" value="TOPRIM"/>
    <property type="match status" value="1"/>
</dbReference>
<dbReference type="NCBIfam" id="TIGR01391">
    <property type="entry name" value="dnaG"/>
    <property type="match status" value="1"/>
</dbReference>
<evidence type="ECO:0000256" key="12">
    <source>
        <dbReference type="HAMAP-Rule" id="MF_00974"/>
    </source>
</evidence>
<evidence type="ECO:0000313" key="14">
    <source>
        <dbReference type="EMBL" id="TSA85752.1"/>
    </source>
</evidence>
<dbReference type="GO" id="GO:0005737">
    <property type="term" value="C:cytoplasm"/>
    <property type="evidence" value="ECO:0007669"/>
    <property type="project" value="TreeGrafter"/>
</dbReference>
<comment type="similarity">
    <text evidence="12">Belongs to the DnaG primase family.</text>
</comment>
<keyword evidence="6 12" id="KW-0479">Metal-binding</keyword>
<dbReference type="GO" id="GO:0008270">
    <property type="term" value="F:zinc ion binding"/>
    <property type="evidence" value="ECO:0007669"/>
    <property type="project" value="UniProtKB-UniRule"/>
</dbReference>
<comment type="catalytic activity">
    <reaction evidence="12">
        <text>ssDNA + n NTP = ssDNA/pppN(pN)n-1 hybrid + (n-1) diphosphate.</text>
        <dbReference type="EC" id="2.7.7.101"/>
    </reaction>
</comment>
<dbReference type="EMBL" id="VKGC01000005">
    <property type="protein sequence ID" value="TSA85752.1"/>
    <property type="molecule type" value="Genomic_DNA"/>
</dbReference>
<dbReference type="Gene3D" id="3.90.580.10">
    <property type="entry name" value="Zinc finger, CHC2-type domain"/>
    <property type="match status" value="1"/>
</dbReference>
<keyword evidence="7 12" id="KW-0863">Zinc-finger</keyword>
<dbReference type="SMART" id="SM00400">
    <property type="entry name" value="ZnF_CHCC"/>
    <property type="match status" value="1"/>
</dbReference>
<comment type="subunit">
    <text evidence="12">Monomer. Interacts with DnaB.</text>
</comment>
<keyword evidence="4 12" id="KW-0548">Nucleotidyltransferase</keyword>
<sequence>MISAQSLEQLKQVIDIVEVVQGYIELKRTGINYQAICPFHNERTPSFIVNPQKNSFRCYGCSKSGNAITFVMEYEKLDFAGAVQKLADKFRVPLEYTHKTQQSTQGWDLLEQITHCYQTQLATNSAAQKYLEKRGVSLSSVQEFRLGFCHPRALENFIVKYRLDRSMLVQLGVLTQYEGKSYARFSNRLIFPIHNPNGKIVGFGGRILDTDSHAAKVAKYINSPQTPLFNKSKLLYGYFLAREAILKQKQILVTEGYLDVILLHQAGIKHAVATLGTALTEQHLPILNRGMPSVVMGYDGDRAGHNAALKASQLLAKELKSGGVVVFENNLDPAEMIASGQTERLQELLAQPMKFIEFVLRGIRERHNLNDPLQKEQALQAAQNFLHDLPLVVQEDYQQMTAHLLEIPQSGLIGLKKQKLPTPSPSGERAILDPLEEVLIKYMALDHALIKNALDFVNVESFKHCQEEFKALCLGQFDQVCLVAIMLDDRLPIEPHGFKDNLVKFIKRHCEWQITQIHTLYTHLDLSERIAMMNEWKKKRYLCEQGELVKI</sequence>
<evidence type="ECO:0000259" key="13">
    <source>
        <dbReference type="PROSITE" id="PS50880"/>
    </source>
</evidence>
<reference evidence="14" key="2">
    <citation type="submission" date="2019-07" db="EMBL/GenBank/DDBJ databases">
        <authorList>
            <person name="Papic B."/>
        </authorList>
    </citation>
    <scope>NUCLEOTIDE SEQUENCE [LARGE SCALE GENOMIC DNA]</scope>
    <source>
        <strain evidence="14">L8b</strain>
    </source>
</reference>
<dbReference type="Gene3D" id="1.10.860.10">
    <property type="entry name" value="DNAb Helicase, Chain A"/>
    <property type="match status" value="1"/>
</dbReference>
<dbReference type="FunFam" id="3.90.580.10:FF:000001">
    <property type="entry name" value="DNA primase"/>
    <property type="match status" value="1"/>
</dbReference>
<organism evidence="14 15">
    <name type="scientific">Helicobacter mehlei</name>
    <dbReference type="NCBI Taxonomy" id="2316080"/>
    <lineage>
        <taxon>Bacteria</taxon>
        <taxon>Pseudomonadati</taxon>
        <taxon>Campylobacterota</taxon>
        <taxon>Epsilonproteobacteria</taxon>
        <taxon>Campylobacterales</taxon>
        <taxon>Helicobacteraceae</taxon>
        <taxon>Helicobacter</taxon>
    </lineage>
</organism>
<dbReference type="Pfam" id="PF08275">
    <property type="entry name" value="DNAG_N"/>
    <property type="match status" value="1"/>
</dbReference>
<feature type="domain" description="Toprim" evidence="13">
    <location>
        <begin position="249"/>
        <end position="331"/>
    </location>
</feature>
<evidence type="ECO:0000256" key="7">
    <source>
        <dbReference type="ARBA" id="ARBA00022771"/>
    </source>
</evidence>
<dbReference type="GO" id="GO:1990077">
    <property type="term" value="C:primosome complex"/>
    <property type="evidence" value="ECO:0007669"/>
    <property type="project" value="UniProtKB-KW"/>
</dbReference>
<dbReference type="InterPro" id="IPR006295">
    <property type="entry name" value="DNA_primase_DnaG"/>
</dbReference>
<gene>
    <name evidence="12 14" type="primary">dnaG</name>
    <name evidence="14" type="ORF">FNE76_03125</name>
</gene>
<dbReference type="InterPro" id="IPR036977">
    <property type="entry name" value="DNA_primase_Znf_CHC2"/>
</dbReference>
<comment type="caution">
    <text evidence="14">The sequence shown here is derived from an EMBL/GenBank/DDBJ whole genome shotgun (WGS) entry which is preliminary data.</text>
</comment>
<evidence type="ECO:0000256" key="2">
    <source>
        <dbReference type="ARBA" id="ARBA00022515"/>
    </source>
</evidence>
<keyword evidence="2 12" id="KW-0639">Primosome</keyword>
<evidence type="ECO:0000256" key="4">
    <source>
        <dbReference type="ARBA" id="ARBA00022695"/>
    </source>
</evidence>
<dbReference type="Pfam" id="PF13662">
    <property type="entry name" value="Toprim_4"/>
    <property type="match status" value="1"/>
</dbReference>
<comment type="cofactor">
    <cofactor evidence="12">
        <name>Zn(2+)</name>
        <dbReference type="ChEBI" id="CHEBI:29105"/>
    </cofactor>
    <text evidence="12">Binds 1 zinc ion per monomer.</text>
</comment>
<keyword evidence="1 12" id="KW-0240">DNA-directed RNA polymerase</keyword>
<proteinExistence type="inferred from homology"/>
<dbReference type="OrthoDB" id="9803773at2"/>
<evidence type="ECO:0000256" key="11">
    <source>
        <dbReference type="ARBA" id="ARBA00023163"/>
    </source>
</evidence>
<evidence type="ECO:0000256" key="9">
    <source>
        <dbReference type="ARBA" id="ARBA00022842"/>
    </source>
</evidence>
<dbReference type="GO" id="GO:0000428">
    <property type="term" value="C:DNA-directed RNA polymerase complex"/>
    <property type="evidence" value="ECO:0007669"/>
    <property type="project" value="UniProtKB-KW"/>
</dbReference>
<dbReference type="InterPro" id="IPR013264">
    <property type="entry name" value="DNAG_N"/>
</dbReference>
<dbReference type="InterPro" id="IPR031988">
    <property type="entry name" value="DnaG_HBD"/>
</dbReference>
<dbReference type="Gene3D" id="3.40.1360.10">
    <property type="match status" value="1"/>
</dbReference>
<keyword evidence="11 12" id="KW-0804">Transcription</keyword>
<dbReference type="InterPro" id="IPR030846">
    <property type="entry name" value="DnaG_bac"/>
</dbReference>
<keyword evidence="15" id="KW-1185">Reference proteome</keyword>
<dbReference type="InterPro" id="IPR016136">
    <property type="entry name" value="DNA_helicase_N/primase_C"/>
</dbReference>
<reference evidence="14" key="1">
    <citation type="submission" date="2019-07" db="EMBL/GenBank/DDBJ databases">
        <title>Helicobacter labacensis sp. nov., Helicobacter mehlei sp. nov. and Helicobacter vulpis sp. nov., isolated from gastric mucosa of red fox (Vulpis vulpis).</title>
        <authorList>
            <person name="Kusar D."/>
            <person name="Gruntar I."/>
            <person name="Pate M."/>
            <person name="Zajc U."/>
            <person name="Ocepek M."/>
        </authorList>
    </citation>
    <scope>NUCLEOTIDE SEQUENCE [LARGE SCALE GENOMIC DNA]</scope>
    <source>
        <strain evidence="14">L8b</strain>
    </source>
</reference>
<dbReference type="RefSeq" id="WP_120955778.1">
    <property type="nucleotide sequence ID" value="NZ_QXQP01000011.1"/>
</dbReference>
<dbReference type="AlphaFoldDB" id="A0A553UZW9"/>
<name>A0A553UZW9_9HELI</name>
<dbReference type="SUPFAM" id="SSF56731">
    <property type="entry name" value="DNA primase core"/>
    <property type="match status" value="1"/>
</dbReference>
<evidence type="ECO:0000256" key="6">
    <source>
        <dbReference type="ARBA" id="ARBA00022723"/>
    </source>
</evidence>
<dbReference type="InterPro" id="IPR002694">
    <property type="entry name" value="Znf_CHC2"/>
</dbReference>
<dbReference type="SUPFAM" id="SSF57783">
    <property type="entry name" value="Zinc beta-ribbon"/>
    <property type="match status" value="1"/>
</dbReference>
<dbReference type="PANTHER" id="PTHR30313:SF2">
    <property type="entry name" value="DNA PRIMASE"/>
    <property type="match status" value="1"/>
</dbReference>
<dbReference type="GO" id="GO:0003899">
    <property type="term" value="F:DNA-directed RNA polymerase activity"/>
    <property type="evidence" value="ECO:0007669"/>
    <property type="project" value="UniProtKB-UniRule"/>
</dbReference>
<keyword evidence="9" id="KW-0460">Magnesium</keyword>
<dbReference type="InterPro" id="IPR006171">
    <property type="entry name" value="TOPRIM_dom"/>
</dbReference>
<dbReference type="GO" id="GO:0006269">
    <property type="term" value="P:DNA replication, synthesis of primer"/>
    <property type="evidence" value="ECO:0007669"/>
    <property type="project" value="UniProtKB-UniRule"/>
</dbReference>
<dbReference type="Gene3D" id="3.90.980.10">
    <property type="entry name" value="DNA primase, catalytic core, N-terminal domain"/>
    <property type="match status" value="1"/>
</dbReference>
<dbReference type="InterPro" id="IPR037068">
    <property type="entry name" value="DNA_primase_core_N_sf"/>
</dbReference>
<dbReference type="Pfam" id="PF16730">
    <property type="entry name" value="DnaGprimase_HBD"/>
    <property type="match status" value="1"/>
</dbReference>
<dbReference type="GO" id="GO:0003677">
    <property type="term" value="F:DNA binding"/>
    <property type="evidence" value="ECO:0007669"/>
    <property type="project" value="UniProtKB-KW"/>
</dbReference>
<dbReference type="Proteomes" id="UP000319322">
    <property type="component" value="Unassembled WGS sequence"/>
</dbReference>
<keyword evidence="10 12" id="KW-0238">DNA-binding</keyword>
<evidence type="ECO:0000256" key="8">
    <source>
        <dbReference type="ARBA" id="ARBA00022833"/>
    </source>
</evidence>
<comment type="domain">
    <text evidence="12">Contains an N-terminal zinc-binding domain, a central core domain that contains the primase activity, and a C-terminal DnaB-binding domain.</text>
</comment>
<keyword evidence="3 12" id="KW-0808">Transferase</keyword>
<evidence type="ECO:0000256" key="3">
    <source>
        <dbReference type="ARBA" id="ARBA00022679"/>
    </source>
</evidence>
<accession>A0A553UZW9</accession>
<dbReference type="PROSITE" id="PS50880">
    <property type="entry name" value="TOPRIM"/>
    <property type="match status" value="1"/>
</dbReference>
<dbReference type="PANTHER" id="PTHR30313">
    <property type="entry name" value="DNA PRIMASE"/>
    <property type="match status" value="1"/>
</dbReference>
<comment type="function">
    <text evidence="12">RNA polymerase that catalyzes the synthesis of short RNA molecules used as primers for DNA polymerase during DNA replication.</text>
</comment>
<keyword evidence="8 12" id="KW-0862">Zinc</keyword>
<protein>
    <recommendedName>
        <fullName evidence="12">DNA primase</fullName>
        <ecNumber evidence="12">2.7.7.101</ecNumber>
    </recommendedName>
</protein>
<dbReference type="CDD" id="cd03364">
    <property type="entry name" value="TOPRIM_DnaG_primases"/>
    <property type="match status" value="1"/>
</dbReference>
<evidence type="ECO:0000256" key="10">
    <source>
        <dbReference type="ARBA" id="ARBA00023125"/>
    </source>
</evidence>